<feature type="transmembrane region" description="Helical" evidence="1">
    <location>
        <begin position="84"/>
        <end position="105"/>
    </location>
</feature>
<keyword evidence="1" id="KW-1133">Transmembrane helix</keyword>
<keyword evidence="3" id="KW-1185">Reference proteome</keyword>
<feature type="transmembrane region" description="Helical" evidence="1">
    <location>
        <begin position="53"/>
        <end position="77"/>
    </location>
</feature>
<gene>
    <name evidence="2" type="ORF">WHI96_25655</name>
</gene>
<evidence type="ECO:0000313" key="2">
    <source>
        <dbReference type="EMBL" id="MEQ3542203.1"/>
    </source>
</evidence>
<dbReference type="Proteomes" id="UP001464923">
    <property type="component" value="Unassembled WGS sequence"/>
</dbReference>
<evidence type="ECO:0000256" key="1">
    <source>
        <dbReference type="SAM" id="Phobius"/>
    </source>
</evidence>
<keyword evidence="1" id="KW-0812">Transmembrane</keyword>
<protein>
    <recommendedName>
        <fullName evidence="4">Membrane protein YczE</fullName>
    </recommendedName>
</protein>
<dbReference type="PANTHER" id="PTHR40078">
    <property type="entry name" value="INTEGRAL MEMBRANE PROTEIN-RELATED"/>
    <property type="match status" value="1"/>
</dbReference>
<evidence type="ECO:0008006" key="4">
    <source>
        <dbReference type="Google" id="ProtNLM"/>
    </source>
</evidence>
<reference evidence="2 3" key="1">
    <citation type="submission" date="2024-03" db="EMBL/GenBank/DDBJ databases">
        <title>Draft genome sequence of Pseudonocardia tropica JCM 19149.</title>
        <authorList>
            <person name="Butdee W."/>
            <person name="Duangmal K."/>
        </authorList>
    </citation>
    <scope>NUCLEOTIDE SEQUENCE [LARGE SCALE GENOMIC DNA]</scope>
    <source>
        <strain evidence="2 3">JCM 19149</strain>
    </source>
</reference>
<organism evidence="2 3">
    <name type="scientific">Pseudonocardia tropica</name>
    <dbReference type="NCBI Taxonomy" id="681289"/>
    <lineage>
        <taxon>Bacteria</taxon>
        <taxon>Bacillati</taxon>
        <taxon>Actinomycetota</taxon>
        <taxon>Actinomycetes</taxon>
        <taxon>Pseudonocardiales</taxon>
        <taxon>Pseudonocardiaceae</taxon>
        <taxon>Pseudonocardia</taxon>
    </lineage>
</organism>
<feature type="transmembrane region" description="Helical" evidence="1">
    <location>
        <begin position="159"/>
        <end position="189"/>
    </location>
</feature>
<evidence type="ECO:0000313" key="3">
    <source>
        <dbReference type="Proteomes" id="UP001464923"/>
    </source>
</evidence>
<comment type="caution">
    <text evidence="2">The sequence shown here is derived from an EMBL/GenBank/DDBJ whole genome shotgun (WGS) entry which is preliminary data.</text>
</comment>
<keyword evidence="1" id="KW-0472">Membrane</keyword>
<feature type="transmembrane region" description="Helical" evidence="1">
    <location>
        <begin position="117"/>
        <end position="138"/>
    </location>
</feature>
<accession>A0ABV1K531</accession>
<proteinExistence type="predicted"/>
<dbReference type="PANTHER" id="PTHR40078:SF1">
    <property type="entry name" value="INTEGRAL MEMBRANE PROTEIN"/>
    <property type="match status" value="1"/>
</dbReference>
<feature type="transmembrane region" description="Helical" evidence="1">
    <location>
        <begin position="21"/>
        <end position="41"/>
    </location>
</feature>
<dbReference type="EMBL" id="JBEDNP010000026">
    <property type="protein sequence ID" value="MEQ3542203.1"/>
    <property type="molecule type" value="Genomic_DNA"/>
</dbReference>
<name>A0ABV1K531_9PSEU</name>
<dbReference type="InterPro" id="IPR038750">
    <property type="entry name" value="YczE/YyaS-like"/>
</dbReference>
<sequence>MTIDSSRWSLRMPRRTRRLTQLVAGLVAYAVSMALMMRAALGSMPWDVFHQGVAGRTALSVGAVTVVVAVGVLLLWIPLRERPGLGTVANVVVIGATVDTALAVLPAPEALWLRTAYAVAGIVLNAAATAAYIGVGLGPGPRDGLMTGLAARTGLSVRLVRTAIEVTVVLVGWALGGVFGPVTVVYALAVGPLVQWFLPRFTVGAVSPSPSTASPRCSDPS</sequence>
<dbReference type="Pfam" id="PF19700">
    <property type="entry name" value="DUF6198"/>
    <property type="match status" value="1"/>
</dbReference>